<dbReference type="PANTHER" id="PTHR40055">
    <property type="entry name" value="TRANSCRIPTIONAL REGULATOR YGIV-RELATED"/>
    <property type="match status" value="1"/>
</dbReference>
<dbReference type="PROSITE" id="PS01124">
    <property type="entry name" value="HTH_ARAC_FAMILY_2"/>
    <property type="match status" value="1"/>
</dbReference>
<keyword evidence="2" id="KW-0804">Transcription</keyword>
<dbReference type="PATRIC" id="fig|329854.7.peg.1105"/>
<protein>
    <submittedName>
        <fullName evidence="4">Transcriptional regulator, effector binding domain protein</fullName>
    </submittedName>
</protein>
<feature type="domain" description="HTH araC/xylS-type" evidence="3">
    <location>
        <begin position="109"/>
        <end position="207"/>
    </location>
</feature>
<reference evidence="4 5" key="1">
    <citation type="submission" date="2016-02" db="EMBL/GenBank/DDBJ databases">
        <authorList>
            <person name="Wen L."/>
            <person name="He K."/>
            <person name="Yang H."/>
        </authorList>
    </citation>
    <scope>NUCLEOTIDE SEQUENCE [LARGE SCALE GENOMIC DNA]</scope>
    <source>
        <strain evidence="4 5">KLE1704</strain>
    </source>
</reference>
<dbReference type="GO" id="GO:0043565">
    <property type="term" value="F:sequence-specific DNA binding"/>
    <property type="evidence" value="ECO:0007669"/>
    <property type="project" value="InterPro"/>
</dbReference>
<keyword evidence="1" id="KW-0805">Transcription regulation</keyword>
<dbReference type="Pfam" id="PF06445">
    <property type="entry name" value="GyrI-like"/>
    <property type="match status" value="1"/>
</dbReference>
<dbReference type="EMBL" id="LTDF01000048">
    <property type="protein sequence ID" value="KXT53994.1"/>
    <property type="molecule type" value="Genomic_DNA"/>
</dbReference>
<dbReference type="Pfam" id="PF12674">
    <property type="entry name" value="Zn_ribbon_2"/>
    <property type="match status" value="1"/>
</dbReference>
<dbReference type="InterPro" id="IPR029442">
    <property type="entry name" value="GyrI-like"/>
</dbReference>
<dbReference type="SMART" id="SM00871">
    <property type="entry name" value="AraC_E_bind"/>
    <property type="match status" value="1"/>
</dbReference>
<dbReference type="SUPFAM" id="SSF46689">
    <property type="entry name" value="Homeodomain-like"/>
    <property type="match status" value="2"/>
</dbReference>
<dbReference type="RefSeq" id="WP_007209824.1">
    <property type="nucleotide sequence ID" value="NZ_KQ968681.1"/>
</dbReference>
<dbReference type="InterPro" id="IPR050908">
    <property type="entry name" value="SmbC-like"/>
</dbReference>
<comment type="caution">
    <text evidence="4">The sequence shown here is derived from an EMBL/GenBank/DDBJ whole genome shotgun (WGS) entry which is preliminary data.</text>
</comment>
<proteinExistence type="predicted"/>
<dbReference type="InterPro" id="IPR018060">
    <property type="entry name" value="HTH_AraC"/>
</dbReference>
<dbReference type="InterPro" id="IPR009057">
    <property type="entry name" value="Homeodomain-like_sf"/>
</dbReference>
<dbReference type="InterPro" id="IPR010499">
    <property type="entry name" value="AraC_E-bd"/>
</dbReference>
<evidence type="ECO:0000256" key="1">
    <source>
        <dbReference type="ARBA" id="ARBA00023015"/>
    </source>
</evidence>
<accession>A0A139LRB7</accession>
<evidence type="ECO:0000313" key="5">
    <source>
        <dbReference type="Proteomes" id="UP000070319"/>
    </source>
</evidence>
<dbReference type="GO" id="GO:0003700">
    <property type="term" value="F:DNA-binding transcription factor activity"/>
    <property type="evidence" value="ECO:0007669"/>
    <property type="project" value="InterPro"/>
</dbReference>
<name>A0A139LRB7_9BACE</name>
<dbReference type="Gene3D" id="3.20.80.10">
    <property type="entry name" value="Regulatory factor, effector binding domain"/>
    <property type="match status" value="1"/>
</dbReference>
<sequence length="377" mass="44526">MNQTVDKQYCQSCGMPLRFDVEEYLGTNADHSCSDEYCYYCLKDGNYTVDISMNEMVDIWVKYTDKYNWYSGTDYTPQELKTLLNKRLPTLKRWRQKEMTQHVHYEAVNGVRTYIDQNLFHELDPEQLAEMVHLSFFHFRKVFRNVTGENIGTYIQRLRLEYIAHLLIATGQSIEEIGMQTNYQTKFSLAKAFKKHFGISMSAYREKYKSVNAKQEPDSMPEAKIKRINTLKAVCIEVGDTFRDKYAYTTIWKQLLHYKAVHLQNGPGNRFVSISQDNPWVTPMEQRRFYIGVLVEGRANSEGKLLLREIPGGMYAVFRYKGSYSDLPEFYKTIYNQWFPYSMYHQKRPLTFEVYLNAPDETPVEELLTEIYIPIDK</sequence>
<dbReference type="Pfam" id="PF12833">
    <property type="entry name" value="HTH_18"/>
    <property type="match status" value="1"/>
</dbReference>
<dbReference type="AlphaFoldDB" id="A0A139LRB7"/>
<evidence type="ECO:0000256" key="2">
    <source>
        <dbReference type="ARBA" id="ARBA00023163"/>
    </source>
</evidence>
<evidence type="ECO:0000259" key="3">
    <source>
        <dbReference type="PROSITE" id="PS01124"/>
    </source>
</evidence>
<organism evidence="4">
    <name type="scientific">Bacteroides intestinalis</name>
    <dbReference type="NCBI Taxonomy" id="329854"/>
    <lineage>
        <taxon>Bacteria</taxon>
        <taxon>Pseudomonadati</taxon>
        <taxon>Bacteroidota</taxon>
        <taxon>Bacteroidia</taxon>
        <taxon>Bacteroidales</taxon>
        <taxon>Bacteroidaceae</taxon>
        <taxon>Bacteroides</taxon>
    </lineage>
</organism>
<dbReference type="PANTHER" id="PTHR40055:SF1">
    <property type="entry name" value="TRANSCRIPTIONAL REGULATOR YGIV-RELATED"/>
    <property type="match status" value="1"/>
</dbReference>
<dbReference type="Proteomes" id="UP000070319">
    <property type="component" value="Unassembled WGS sequence"/>
</dbReference>
<evidence type="ECO:0000313" key="4">
    <source>
        <dbReference type="EMBL" id="KXT53994.1"/>
    </source>
</evidence>
<dbReference type="Gene3D" id="1.10.10.60">
    <property type="entry name" value="Homeodomain-like"/>
    <property type="match status" value="2"/>
</dbReference>
<gene>
    <name evidence="4" type="ORF">HMPREF2531_01092</name>
</gene>
<dbReference type="InterPro" id="IPR025868">
    <property type="entry name" value="Zn_ribbon_dom_put"/>
</dbReference>
<dbReference type="InterPro" id="IPR011256">
    <property type="entry name" value="Reg_factor_effector_dom_sf"/>
</dbReference>
<dbReference type="SUPFAM" id="SSF55136">
    <property type="entry name" value="Probable bacterial effector-binding domain"/>
    <property type="match status" value="1"/>
</dbReference>
<dbReference type="SMART" id="SM00342">
    <property type="entry name" value="HTH_ARAC"/>
    <property type="match status" value="1"/>
</dbReference>